<dbReference type="InterPro" id="IPR015931">
    <property type="entry name" value="Acnase/IPM_dHydase_lsu_aba_1/3"/>
</dbReference>
<evidence type="ECO:0000256" key="8">
    <source>
        <dbReference type="ARBA" id="ARBA00022723"/>
    </source>
</evidence>
<keyword evidence="11 13" id="KW-0456">Lyase</keyword>
<dbReference type="InterPro" id="IPR004430">
    <property type="entry name" value="3-IsopropMal_deHydase_lsu"/>
</dbReference>
<evidence type="ECO:0000256" key="5">
    <source>
        <dbReference type="ARBA" id="ARBA00022430"/>
    </source>
</evidence>
<dbReference type="GO" id="GO:0009098">
    <property type="term" value="P:L-leucine biosynthetic process"/>
    <property type="evidence" value="ECO:0007669"/>
    <property type="project" value="UniProtKB-UniRule"/>
</dbReference>
<keyword evidence="12 13" id="KW-0100">Branched-chain amino acid biosynthesis</keyword>
<dbReference type="Gene3D" id="3.30.499.10">
    <property type="entry name" value="Aconitase, domain 3"/>
    <property type="match status" value="2"/>
</dbReference>
<dbReference type="SUPFAM" id="SSF53732">
    <property type="entry name" value="Aconitase iron-sulfur domain"/>
    <property type="match status" value="1"/>
</dbReference>
<keyword evidence="6 13" id="KW-0004">4Fe-4S</keyword>
<comment type="cofactor">
    <cofactor evidence="13">
        <name>[4Fe-4S] cluster</name>
        <dbReference type="ChEBI" id="CHEBI:49883"/>
    </cofactor>
    <text evidence="13">Binds 1 [4Fe-4S] cluster per subunit.</text>
</comment>
<dbReference type="PANTHER" id="PTHR43822:SF9">
    <property type="entry name" value="3-ISOPROPYLMALATE DEHYDRATASE"/>
    <property type="match status" value="1"/>
</dbReference>
<comment type="function">
    <text evidence="2 13">Catalyzes the isomerization between 2-isopropylmalate and 3-isopropylmalate, via the formation of 2-isopropylmaleate.</text>
</comment>
<dbReference type="NCBIfam" id="NF004016">
    <property type="entry name" value="PRK05478.1"/>
    <property type="match status" value="1"/>
</dbReference>
<dbReference type="Pfam" id="PF00330">
    <property type="entry name" value="Aconitase"/>
    <property type="match status" value="1"/>
</dbReference>
<dbReference type="CDD" id="cd01583">
    <property type="entry name" value="IPMI"/>
    <property type="match status" value="1"/>
</dbReference>
<evidence type="ECO:0000256" key="1">
    <source>
        <dbReference type="ARBA" id="ARBA00000491"/>
    </source>
</evidence>
<name>A0A2G9CEQ0_9BURK</name>
<evidence type="ECO:0000256" key="4">
    <source>
        <dbReference type="ARBA" id="ARBA00011271"/>
    </source>
</evidence>
<dbReference type="EC" id="4.2.1.33" evidence="13"/>
<evidence type="ECO:0000256" key="11">
    <source>
        <dbReference type="ARBA" id="ARBA00023239"/>
    </source>
</evidence>
<evidence type="ECO:0000256" key="2">
    <source>
        <dbReference type="ARBA" id="ARBA00002695"/>
    </source>
</evidence>
<sequence length="478" mass="51352">MIANSSNAGAPRTLYDKLWDEHVVHTEEDGTSVLYIDRHLVHEVTSPQAFEGLDLAGRKVWRLSANLAVSDHNVPTTDRSQGIADPVSRLQVDTLDKNCDRFGITQFKMSDKRQGIVHVIGPEQGATLPGMTVVCGDSHTSTHGAFGALAHGIGTSEVEHVLATQTLLAKKAKNLLIRVEGQVMPGVGAKDIVLAIIGRIGTAGGTGYTIEFAGSAIRALSMEGRMTVCNMAIEAGARAGLIAVDDTTIQYVKGRPFTPTGVEWDQAVAYWRTLHSDEGARFDAVVELDAAQIRPQVTWGTSPEMVLSIEDRVPDPDKEKDAVKRGAIERALQYMALEPNKPINDIRIDKVFIGSCTNSRIEDMREAAAVVKRLGGRVAANVKLALVVPGSGLVKAQAEAEGLDQIFKAAGFEWREPGCSMCLAMNADRLEPGERCASTSNRNFEGRQGAGGRTHLVSPAMAAAAAMEGHFVDVRRIA</sequence>
<dbReference type="RefSeq" id="WP_099859683.1">
    <property type="nucleotide sequence ID" value="NZ_PEOG01000006.1"/>
</dbReference>
<dbReference type="NCBIfam" id="TIGR00170">
    <property type="entry name" value="leuC"/>
    <property type="match status" value="1"/>
</dbReference>
<comment type="subunit">
    <text evidence="4 13">Heterodimer of LeuC and LeuD.</text>
</comment>
<evidence type="ECO:0000256" key="12">
    <source>
        <dbReference type="ARBA" id="ARBA00023304"/>
    </source>
</evidence>
<dbReference type="GO" id="GO:0046872">
    <property type="term" value="F:metal ion binding"/>
    <property type="evidence" value="ECO:0007669"/>
    <property type="project" value="UniProtKB-KW"/>
</dbReference>
<dbReference type="Proteomes" id="UP000231501">
    <property type="component" value="Unassembled WGS sequence"/>
</dbReference>
<dbReference type="UniPathway" id="UPA00048">
    <property type="reaction ID" value="UER00071"/>
</dbReference>
<feature type="binding site" evidence="13">
    <location>
        <position position="422"/>
    </location>
    <ligand>
        <name>[4Fe-4S] cluster</name>
        <dbReference type="ChEBI" id="CHEBI:49883"/>
    </ligand>
</feature>
<evidence type="ECO:0000256" key="10">
    <source>
        <dbReference type="ARBA" id="ARBA00023014"/>
    </source>
</evidence>
<keyword evidence="5 13" id="KW-0432">Leucine biosynthesis</keyword>
<keyword evidence="10 13" id="KW-0411">Iron-sulfur</keyword>
<comment type="caution">
    <text evidence="15">The sequence shown here is derived from an EMBL/GenBank/DDBJ whole genome shotgun (WGS) entry which is preliminary data.</text>
</comment>
<feature type="domain" description="Aconitase/3-isopropylmalate dehydratase large subunit alpha/beta/alpha" evidence="14">
    <location>
        <begin position="16"/>
        <end position="469"/>
    </location>
</feature>
<keyword evidence="16" id="KW-1185">Reference proteome</keyword>
<comment type="catalytic activity">
    <reaction evidence="1 13">
        <text>(2R,3S)-3-isopropylmalate = (2S)-2-isopropylmalate</text>
        <dbReference type="Rhea" id="RHEA:32287"/>
        <dbReference type="ChEBI" id="CHEBI:1178"/>
        <dbReference type="ChEBI" id="CHEBI:35121"/>
        <dbReference type="EC" id="4.2.1.33"/>
    </reaction>
</comment>
<dbReference type="NCBIfam" id="NF009116">
    <property type="entry name" value="PRK12466.1"/>
    <property type="match status" value="1"/>
</dbReference>
<keyword evidence="8 13" id="KW-0479">Metal-binding</keyword>
<dbReference type="HAMAP" id="MF_01026">
    <property type="entry name" value="LeuC_type1"/>
    <property type="match status" value="1"/>
</dbReference>
<proteinExistence type="inferred from homology"/>
<dbReference type="OrthoDB" id="9802769at2"/>
<comment type="pathway">
    <text evidence="3 13">Amino-acid biosynthesis; L-leucine biosynthesis; L-leucine from 3-methyl-2-oxobutanoate: step 2/4.</text>
</comment>
<evidence type="ECO:0000256" key="9">
    <source>
        <dbReference type="ARBA" id="ARBA00023004"/>
    </source>
</evidence>
<dbReference type="InterPro" id="IPR050067">
    <property type="entry name" value="IPM_dehydratase_rel_enz"/>
</dbReference>
<evidence type="ECO:0000313" key="15">
    <source>
        <dbReference type="EMBL" id="PIM54877.1"/>
    </source>
</evidence>
<evidence type="ECO:0000259" key="14">
    <source>
        <dbReference type="Pfam" id="PF00330"/>
    </source>
</evidence>
<dbReference type="InterPro" id="IPR018136">
    <property type="entry name" value="Aconitase_4Fe-4S_BS"/>
</dbReference>
<dbReference type="InterPro" id="IPR001030">
    <property type="entry name" value="Acoase/IPM_deHydtase_lsu_aba"/>
</dbReference>
<feature type="binding site" evidence="13">
    <location>
        <position position="419"/>
    </location>
    <ligand>
        <name>[4Fe-4S] cluster</name>
        <dbReference type="ChEBI" id="CHEBI:49883"/>
    </ligand>
</feature>
<dbReference type="EMBL" id="PEOG01000006">
    <property type="protein sequence ID" value="PIM54877.1"/>
    <property type="molecule type" value="Genomic_DNA"/>
</dbReference>
<dbReference type="PROSITE" id="PS01244">
    <property type="entry name" value="ACONITASE_2"/>
    <property type="match status" value="1"/>
</dbReference>
<dbReference type="PROSITE" id="PS00450">
    <property type="entry name" value="ACONITASE_1"/>
    <property type="match status" value="1"/>
</dbReference>
<gene>
    <name evidence="13 15" type="primary">leuC</name>
    <name evidence="15" type="ORF">CS062_01340</name>
</gene>
<evidence type="ECO:0000256" key="3">
    <source>
        <dbReference type="ARBA" id="ARBA00004729"/>
    </source>
</evidence>
<dbReference type="PANTHER" id="PTHR43822">
    <property type="entry name" value="HOMOACONITASE, MITOCHONDRIAL-RELATED"/>
    <property type="match status" value="1"/>
</dbReference>
<dbReference type="InterPro" id="IPR036008">
    <property type="entry name" value="Aconitase_4Fe-4S_dom"/>
</dbReference>
<evidence type="ECO:0000256" key="13">
    <source>
        <dbReference type="HAMAP-Rule" id="MF_01026"/>
    </source>
</evidence>
<protein>
    <recommendedName>
        <fullName evidence="13">3-isopropylmalate dehydratase large subunit</fullName>
        <ecNumber evidence="13">4.2.1.33</ecNumber>
    </recommendedName>
    <alternativeName>
        <fullName evidence="13">Alpha-IPM isomerase</fullName>
        <shortName evidence="13">IPMI</shortName>
    </alternativeName>
    <alternativeName>
        <fullName evidence="13">Isopropylmalate isomerase</fullName>
    </alternativeName>
</protein>
<evidence type="ECO:0000256" key="7">
    <source>
        <dbReference type="ARBA" id="ARBA00022605"/>
    </source>
</evidence>
<comment type="similarity">
    <text evidence="13">Belongs to the aconitase/IPM isomerase family. LeuC type 1 subfamily.</text>
</comment>
<dbReference type="GO" id="GO:0051539">
    <property type="term" value="F:4 iron, 4 sulfur cluster binding"/>
    <property type="evidence" value="ECO:0007669"/>
    <property type="project" value="UniProtKB-KW"/>
</dbReference>
<reference evidence="15 16" key="1">
    <citation type="submission" date="2017-11" db="EMBL/GenBank/DDBJ databases">
        <title>Draft genome sequence of Mitsuaria sp. HWN-4.</title>
        <authorList>
            <person name="Gundlapally S.R."/>
        </authorList>
    </citation>
    <scope>NUCLEOTIDE SEQUENCE [LARGE SCALE GENOMIC DNA]</scope>
    <source>
        <strain evidence="15 16">HWN-4</strain>
    </source>
</reference>
<feature type="binding site" evidence="13">
    <location>
        <position position="356"/>
    </location>
    <ligand>
        <name>[4Fe-4S] cluster</name>
        <dbReference type="ChEBI" id="CHEBI:49883"/>
    </ligand>
</feature>
<evidence type="ECO:0000313" key="16">
    <source>
        <dbReference type="Proteomes" id="UP000231501"/>
    </source>
</evidence>
<evidence type="ECO:0000256" key="6">
    <source>
        <dbReference type="ARBA" id="ARBA00022485"/>
    </source>
</evidence>
<keyword evidence="7 13" id="KW-0028">Amino-acid biosynthesis</keyword>
<dbReference type="PRINTS" id="PR00415">
    <property type="entry name" value="ACONITASE"/>
</dbReference>
<accession>A0A2G9CEQ0</accession>
<keyword evidence="9 13" id="KW-0408">Iron</keyword>
<dbReference type="GO" id="GO:0003861">
    <property type="term" value="F:3-isopropylmalate dehydratase activity"/>
    <property type="evidence" value="ECO:0007669"/>
    <property type="project" value="UniProtKB-UniRule"/>
</dbReference>
<organism evidence="15 16">
    <name type="scientific">Roseateles chitinivorans</name>
    <dbReference type="NCBI Taxonomy" id="2917965"/>
    <lineage>
        <taxon>Bacteria</taxon>
        <taxon>Pseudomonadati</taxon>
        <taxon>Pseudomonadota</taxon>
        <taxon>Betaproteobacteria</taxon>
        <taxon>Burkholderiales</taxon>
        <taxon>Sphaerotilaceae</taxon>
        <taxon>Roseateles</taxon>
    </lineage>
</organism>
<dbReference type="FunFam" id="3.30.499.10:FF:000007">
    <property type="entry name" value="3-isopropylmalate dehydratase large subunit"/>
    <property type="match status" value="1"/>
</dbReference>
<dbReference type="AlphaFoldDB" id="A0A2G9CEQ0"/>
<dbReference type="InterPro" id="IPR033941">
    <property type="entry name" value="IPMI_cat"/>
</dbReference>